<evidence type="ECO:0000313" key="11">
    <source>
        <dbReference type="Proteomes" id="UP000214746"/>
    </source>
</evidence>
<dbReference type="Pfam" id="PF16916">
    <property type="entry name" value="ZT_dimer"/>
    <property type="match status" value="1"/>
</dbReference>
<name>A0A2W1N4Z9_PAEXE</name>
<evidence type="ECO:0000256" key="2">
    <source>
        <dbReference type="ARBA" id="ARBA00008114"/>
    </source>
</evidence>
<dbReference type="Proteomes" id="UP000214746">
    <property type="component" value="Unassembled WGS sequence"/>
</dbReference>
<evidence type="ECO:0000256" key="5">
    <source>
        <dbReference type="ARBA" id="ARBA00022989"/>
    </source>
</evidence>
<feature type="transmembrane region" description="Helical" evidence="7">
    <location>
        <begin position="183"/>
        <end position="202"/>
    </location>
</feature>
<dbReference type="EMBL" id="NHRJ02000016">
    <property type="protein sequence ID" value="PZE19457.1"/>
    <property type="molecule type" value="Genomic_DNA"/>
</dbReference>
<evidence type="ECO:0000256" key="4">
    <source>
        <dbReference type="ARBA" id="ARBA00022692"/>
    </source>
</evidence>
<dbReference type="OrthoDB" id="9806522at2"/>
<comment type="similarity">
    <text evidence="2">Belongs to the cation diffusion facilitator (CDF) transporter (TC 2.A.4) family.</text>
</comment>
<dbReference type="PANTHER" id="PTHR43840">
    <property type="entry name" value="MITOCHONDRIAL METAL TRANSPORTER 1-RELATED"/>
    <property type="match status" value="1"/>
</dbReference>
<dbReference type="Pfam" id="PF01545">
    <property type="entry name" value="Cation_efflux"/>
    <property type="match status" value="1"/>
</dbReference>
<evidence type="ECO:0000313" key="10">
    <source>
        <dbReference type="EMBL" id="PZE19457.1"/>
    </source>
</evidence>
<dbReference type="InterPro" id="IPR050291">
    <property type="entry name" value="CDF_Transporter"/>
</dbReference>
<feature type="transmembrane region" description="Helical" evidence="7">
    <location>
        <begin position="39"/>
        <end position="60"/>
    </location>
</feature>
<proteinExistence type="inferred from homology"/>
<keyword evidence="5 7" id="KW-1133">Transmembrane helix</keyword>
<feature type="transmembrane region" description="Helical" evidence="7">
    <location>
        <begin position="156"/>
        <end position="177"/>
    </location>
</feature>
<dbReference type="InterPro" id="IPR036837">
    <property type="entry name" value="Cation_efflux_CTD_sf"/>
</dbReference>
<sequence>MTEEGIQKAELAAWMGAIGHLGLALLNGAVGYISGSKALVADAVRSTSIAACSFAVLLGARKGKPSSYETAAEGTGKAETGTAVLLSALLVVFGIELGISCIYSFFTGFIQPPEIGALIAAVIAFVTKEAMFRYGCRLGIQRAHQGSMEAGWDYRLHLYVSIAVLLGALGAILGDYLGNNYLYYLDPVAGLFVAAVLLKMGWDITAKSARGRLGSYLQKEDAAELLEAAQKVTGVITVDALKAREQGHYVIVDVSISVNPRISVLEGHDVAKTLRNTLMHKFSHVSDVHVRVNPYDPGYPYKNNVDPHQDTYPTILH</sequence>
<protein>
    <submittedName>
        <fullName evidence="10">Cation transporter</fullName>
    </submittedName>
</protein>
<dbReference type="AlphaFoldDB" id="A0A2W1N4Z9"/>
<keyword evidence="3" id="KW-0813">Transport</keyword>
<dbReference type="InterPro" id="IPR058533">
    <property type="entry name" value="Cation_efflux_TM"/>
</dbReference>
<dbReference type="SUPFAM" id="SSF160240">
    <property type="entry name" value="Cation efflux protein cytoplasmic domain-like"/>
    <property type="match status" value="1"/>
</dbReference>
<dbReference type="Gene3D" id="3.30.70.1350">
    <property type="entry name" value="Cation efflux protein, cytoplasmic domain"/>
    <property type="match status" value="1"/>
</dbReference>
<comment type="subcellular location">
    <subcellularLocation>
        <location evidence="1">Membrane</location>
        <topology evidence="1">Multi-pass membrane protein</topology>
    </subcellularLocation>
</comment>
<keyword evidence="6 7" id="KW-0472">Membrane</keyword>
<dbReference type="GO" id="GO:0008324">
    <property type="term" value="F:monoatomic cation transmembrane transporter activity"/>
    <property type="evidence" value="ECO:0007669"/>
    <property type="project" value="InterPro"/>
</dbReference>
<feature type="transmembrane region" description="Helical" evidence="7">
    <location>
        <begin position="12"/>
        <end position="33"/>
    </location>
</feature>
<evidence type="ECO:0000259" key="8">
    <source>
        <dbReference type="Pfam" id="PF01545"/>
    </source>
</evidence>
<evidence type="ECO:0000256" key="7">
    <source>
        <dbReference type="SAM" id="Phobius"/>
    </source>
</evidence>
<accession>A0A2W1N4Z9</accession>
<feature type="domain" description="Cation efflux protein cytoplasmic" evidence="9">
    <location>
        <begin position="218"/>
        <end position="295"/>
    </location>
</feature>
<organism evidence="10 11">
    <name type="scientific">Paenibacillus xerothermodurans</name>
    <dbReference type="NCBI Taxonomy" id="1977292"/>
    <lineage>
        <taxon>Bacteria</taxon>
        <taxon>Bacillati</taxon>
        <taxon>Bacillota</taxon>
        <taxon>Bacilli</taxon>
        <taxon>Bacillales</taxon>
        <taxon>Paenibacillaceae</taxon>
        <taxon>Paenibacillus</taxon>
    </lineage>
</organism>
<comment type="caution">
    <text evidence="10">The sequence shown here is derived from an EMBL/GenBank/DDBJ whole genome shotgun (WGS) entry which is preliminary data.</text>
</comment>
<reference evidence="10" key="1">
    <citation type="submission" date="2018-06" db="EMBL/GenBank/DDBJ databases">
        <title>Paenibacillus xerothermodurans sp. nov. an extremely dry heat resistant spore forming bacterium isolated from the soil of Cape Canaveral, Florida.</title>
        <authorList>
            <person name="Seuylemezian A."/>
            <person name="Kaur N."/>
            <person name="Patil P."/>
            <person name="Patil P."/>
            <person name="Mayilraj S."/>
            <person name="Vaishampayan P."/>
        </authorList>
    </citation>
    <scope>NUCLEOTIDE SEQUENCE [LARGE SCALE GENOMIC DNA]</scope>
    <source>
        <strain evidence="10">ATCC 27380</strain>
    </source>
</reference>
<evidence type="ECO:0000256" key="1">
    <source>
        <dbReference type="ARBA" id="ARBA00004141"/>
    </source>
</evidence>
<dbReference type="InterPro" id="IPR002524">
    <property type="entry name" value="Cation_efflux"/>
</dbReference>
<feature type="domain" description="Cation efflux protein transmembrane" evidence="8">
    <location>
        <begin position="17"/>
        <end position="209"/>
    </location>
</feature>
<dbReference type="Gene3D" id="1.20.1510.10">
    <property type="entry name" value="Cation efflux protein transmembrane domain"/>
    <property type="match status" value="1"/>
</dbReference>
<dbReference type="GO" id="GO:0016020">
    <property type="term" value="C:membrane"/>
    <property type="evidence" value="ECO:0007669"/>
    <property type="project" value="UniProtKB-SubCell"/>
</dbReference>
<keyword evidence="4 7" id="KW-0812">Transmembrane</keyword>
<dbReference type="PANTHER" id="PTHR43840:SF15">
    <property type="entry name" value="MITOCHONDRIAL METAL TRANSPORTER 1-RELATED"/>
    <property type="match status" value="1"/>
</dbReference>
<evidence type="ECO:0000256" key="6">
    <source>
        <dbReference type="ARBA" id="ARBA00023136"/>
    </source>
</evidence>
<dbReference type="SUPFAM" id="SSF161111">
    <property type="entry name" value="Cation efflux protein transmembrane domain-like"/>
    <property type="match status" value="1"/>
</dbReference>
<dbReference type="RefSeq" id="WP_089201381.1">
    <property type="nucleotide sequence ID" value="NZ_NHRJ02000016.1"/>
</dbReference>
<feature type="transmembrane region" description="Helical" evidence="7">
    <location>
        <begin position="115"/>
        <end position="135"/>
    </location>
</feature>
<evidence type="ECO:0000259" key="9">
    <source>
        <dbReference type="Pfam" id="PF16916"/>
    </source>
</evidence>
<dbReference type="InterPro" id="IPR027470">
    <property type="entry name" value="Cation_efflux_CTD"/>
</dbReference>
<gene>
    <name evidence="10" type="ORF">CBW46_018125</name>
</gene>
<keyword evidence="11" id="KW-1185">Reference proteome</keyword>
<feature type="transmembrane region" description="Helical" evidence="7">
    <location>
        <begin position="81"/>
        <end position="109"/>
    </location>
</feature>
<dbReference type="NCBIfam" id="TIGR01297">
    <property type="entry name" value="CDF"/>
    <property type="match status" value="1"/>
</dbReference>
<evidence type="ECO:0000256" key="3">
    <source>
        <dbReference type="ARBA" id="ARBA00022448"/>
    </source>
</evidence>
<dbReference type="InterPro" id="IPR027469">
    <property type="entry name" value="Cation_efflux_TMD_sf"/>
</dbReference>